<sequence length="422" mass="49079">MDSKLFGLICLCGTMSGLTALPVIKLSSNQQKIIEGDILMSATLRELTSVEHRRKREITSKMVQRWTNNIVPFVINSTLGKSGRRAVQHAINQFHYHTCVQFVQRTDESDYIAFERNIGCYSPIGRQGGRQILSVGDGCEQRGTIMHELMHALGFFHEHSRYDRDKYVKILWWNIEPDFLRNFESYSHDDLDTLDIPYDYDSLMHYGKLAFSKNRQNTIEAIGDANRPLGQMKRFSKLDIKQILKVYKCKSIDKGPLPAQPLRTFHENEENDDNPVMLTTKTIRKETERLVNKEEEPVTTKKQSRHLLVRPKKHSIEKEQRQKAKYQLKTSKETQNQGNVAPTETVREGNTGLKNQKFSQLEVSGKCRDIYPASCKKFASIDGYCRYWSSFMQKRCPRACGFCETKKFKFDKQKYGYRRSRT</sequence>
<keyword evidence="9" id="KW-0865">Zymogen</keyword>
<evidence type="ECO:0000259" key="17">
    <source>
        <dbReference type="PROSITE" id="PS51864"/>
    </source>
</evidence>
<dbReference type="InterPro" id="IPR001506">
    <property type="entry name" value="Peptidase_M12A"/>
</dbReference>
<feature type="binding site" evidence="13">
    <location>
        <position position="151"/>
    </location>
    <ligand>
        <name>Zn(2+)</name>
        <dbReference type="ChEBI" id="CHEBI:29105"/>
        <note>catalytic</note>
    </ligand>
</feature>
<feature type="domain" description="Peptidase M12A" evidence="17">
    <location>
        <begin position="56"/>
        <end position="250"/>
    </location>
</feature>
<dbReference type="PANTHER" id="PTHR10127:SF901">
    <property type="entry name" value="METALLOENDOPEPTIDASE"/>
    <property type="match status" value="1"/>
</dbReference>
<dbReference type="FunFam" id="3.40.390.10:FF:000015">
    <property type="entry name" value="Meprin A subunit"/>
    <property type="match status" value="1"/>
</dbReference>
<dbReference type="EC" id="3.4.24.-" evidence="14"/>
<keyword evidence="10" id="KW-1015">Disulfide bond</keyword>
<dbReference type="GeneID" id="110248956"/>
<dbReference type="CDD" id="cd04280">
    <property type="entry name" value="ZnMc_astacin_like"/>
    <property type="match status" value="1"/>
</dbReference>
<comment type="cofactor">
    <cofactor evidence="13 14">
        <name>Zn(2+)</name>
        <dbReference type="ChEBI" id="CHEBI:29105"/>
    </cofactor>
    <text evidence="13 14">Binds 1 zinc ion per subunit.</text>
</comment>
<evidence type="ECO:0000256" key="1">
    <source>
        <dbReference type="ARBA" id="ARBA00002657"/>
    </source>
</evidence>
<dbReference type="InterPro" id="IPR024079">
    <property type="entry name" value="MetalloPept_cat_dom_sf"/>
</dbReference>
<dbReference type="GO" id="GO:0090729">
    <property type="term" value="F:toxin activity"/>
    <property type="evidence" value="ECO:0007669"/>
    <property type="project" value="UniProtKB-KW"/>
</dbReference>
<keyword evidence="7 13" id="KW-0862">Zinc</keyword>
<evidence type="ECO:0000256" key="14">
    <source>
        <dbReference type="RuleBase" id="RU361183"/>
    </source>
</evidence>
<evidence type="ECO:0000256" key="13">
    <source>
        <dbReference type="PROSITE-ProRule" id="PRU01211"/>
    </source>
</evidence>
<evidence type="ECO:0000256" key="3">
    <source>
        <dbReference type="ARBA" id="ARBA00022670"/>
    </source>
</evidence>
<feature type="compositionally biased region" description="Polar residues" evidence="15">
    <location>
        <begin position="333"/>
        <end position="342"/>
    </location>
</feature>
<dbReference type="Gene3D" id="3.40.390.10">
    <property type="entry name" value="Collagenase (Catalytic Domain)"/>
    <property type="match status" value="1"/>
</dbReference>
<keyword evidence="4 13" id="KW-0479">Metal-binding</keyword>
<dbReference type="SMART" id="SM00235">
    <property type="entry name" value="ZnMc"/>
    <property type="match status" value="1"/>
</dbReference>
<dbReference type="PROSITE" id="PS51670">
    <property type="entry name" value="SHKT"/>
    <property type="match status" value="1"/>
</dbReference>
<evidence type="ECO:0000256" key="4">
    <source>
        <dbReference type="ARBA" id="ARBA00022723"/>
    </source>
</evidence>
<dbReference type="EnsemblMetazoa" id="XM_021055533.2">
    <property type="protein sequence ID" value="XP_020911192.1"/>
    <property type="gene ID" value="LOC110248956"/>
</dbReference>
<evidence type="ECO:0000313" key="19">
    <source>
        <dbReference type="Proteomes" id="UP000887567"/>
    </source>
</evidence>
<dbReference type="Proteomes" id="UP000887567">
    <property type="component" value="Unplaced"/>
</dbReference>
<comment type="caution">
    <text evidence="12">Lacks conserved residue(s) required for the propagation of feature annotation.</text>
</comment>
<dbReference type="KEGG" id="epa:110248956"/>
<dbReference type="SUPFAM" id="SSF55486">
    <property type="entry name" value="Metalloproteases ('zincins'), catalytic domain"/>
    <property type="match status" value="1"/>
</dbReference>
<feature type="binding site" evidence="13">
    <location>
        <position position="147"/>
    </location>
    <ligand>
        <name>Zn(2+)</name>
        <dbReference type="ChEBI" id="CHEBI:29105"/>
        <note>catalytic</note>
    </ligand>
</feature>
<evidence type="ECO:0000256" key="11">
    <source>
        <dbReference type="ARBA" id="ARBA00023180"/>
    </source>
</evidence>
<organism evidence="18 19">
    <name type="scientific">Exaiptasia diaphana</name>
    <name type="common">Tropical sea anemone</name>
    <name type="synonym">Aiptasia pulchella</name>
    <dbReference type="NCBI Taxonomy" id="2652724"/>
    <lineage>
        <taxon>Eukaryota</taxon>
        <taxon>Metazoa</taxon>
        <taxon>Cnidaria</taxon>
        <taxon>Anthozoa</taxon>
        <taxon>Hexacorallia</taxon>
        <taxon>Actiniaria</taxon>
        <taxon>Aiptasiidae</taxon>
        <taxon>Exaiptasia</taxon>
    </lineage>
</organism>
<keyword evidence="11" id="KW-0325">Glycoprotein</keyword>
<dbReference type="Pfam" id="PF01400">
    <property type="entry name" value="Astacin"/>
    <property type="match status" value="1"/>
</dbReference>
<evidence type="ECO:0000256" key="6">
    <source>
        <dbReference type="ARBA" id="ARBA00022801"/>
    </source>
</evidence>
<evidence type="ECO:0000256" key="15">
    <source>
        <dbReference type="SAM" id="MobiDB-lite"/>
    </source>
</evidence>
<feature type="domain" description="ShKT" evidence="16">
    <location>
        <begin position="367"/>
        <end position="403"/>
    </location>
</feature>
<keyword evidence="8 13" id="KW-0482">Metalloprotease</keyword>
<evidence type="ECO:0000259" key="16">
    <source>
        <dbReference type="PROSITE" id="PS51670"/>
    </source>
</evidence>
<evidence type="ECO:0000256" key="5">
    <source>
        <dbReference type="ARBA" id="ARBA00022729"/>
    </source>
</evidence>
<evidence type="ECO:0000256" key="8">
    <source>
        <dbReference type="ARBA" id="ARBA00023049"/>
    </source>
</evidence>
<dbReference type="InterPro" id="IPR006026">
    <property type="entry name" value="Peptidase_Metallo"/>
</dbReference>
<dbReference type="PROSITE" id="PS51864">
    <property type="entry name" value="ASTACIN"/>
    <property type="match status" value="1"/>
</dbReference>
<dbReference type="GO" id="GO:0004222">
    <property type="term" value="F:metalloendopeptidase activity"/>
    <property type="evidence" value="ECO:0007669"/>
    <property type="project" value="UniProtKB-UniRule"/>
</dbReference>
<keyword evidence="19" id="KW-1185">Reference proteome</keyword>
<dbReference type="OMA" id="DILMSAT"/>
<dbReference type="PANTHER" id="PTHR10127">
    <property type="entry name" value="DISCOIDIN, CUB, EGF, LAMININ , AND ZINC METALLOPROTEASE DOMAIN CONTAINING"/>
    <property type="match status" value="1"/>
</dbReference>
<feature type="signal peptide" evidence="14">
    <location>
        <begin position="1"/>
        <end position="20"/>
    </location>
</feature>
<evidence type="ECO:0000256" key="9">
    <source>
        <dbReference type="ARBA" id="ARBA00023145"/>
    </source>
</evidence>
<comment type="function">
    <text evidence="1">Metalloprotease.</text>
</comment>
<evidence type="ECO:0000256" key="10">
    <source>
        <dbReference type="ARBA" id="ARBA00023157"/>
    </source>
</evidence>
<feature type="active site" evidence="13">
    <location>
        <position position="148"/>
    </location>
</feature>
<dbReference type="RefSeq" id="XP_020911192.1">
    <property type="nucleotide sequence ID" value="XM_021055533.2"/>
</dbReference>
<evidence type="ECO:0000256" key="12">
    <source>
        <dbReference type="PROSITE-ProRule" id="PRU01005"/>
    </source>
</evidence>
<keyword evidence="3 13" id="KW-0645">Protease</keyword>
<evidence type="ECO:0000313" key="18">
    <source>
        <dbReference type="EnsemblMetazoa" id="XP_020911192.1"/>
    </source>
</evidence>
<keyword evidence="2" id="KW-0800">Toxin</keyword>
<keyword evidence="6 13" id="KW-0378">Hydrolase</keyword>
<feature type="binding site" evidence="13">
    <location>
        <position position="157"/>
    </location>
    <ligand>
        <name>Zn(2+)</name>
        <dbReference type="ChEBI" id="CHEBI:29105"/>
        <note>catalytic</note>
    </ligand>
</feature>
<feature type="region of interest" description="Disordered" evidence="15">
    <location>
        <begin position="329"/>
        <end position="349"/>
    </location>
</feature>
<dbReference type="OrthoDB" id="291007at2759"/>
<keyword evidence="5 14" id="KW-0732">Signal</keyword>
<proteinExistence type="predicted"/>
<dbReference type="InterPro" id="IPR034035">
    <property type="entry name" value="Astacin-like_dom"/>
</dbReference>
<accession>A0A913XX50</accession>
<evidence type="ECO:0000256" key="7">
    <source>
        <dbReference type="ARBA" id="ARBA00022833"/>
    </source>
</evidence>
<name>A0A913XX50_EXADI</name>
<reference evidence="18" key="1">
    <citation type="submission" date="2022-11" db="UniProtKB">
        <authorList>
            <consortium name="EnsemblMetazoa"/>
        </authorList>
    </citation>
    <scope>IDENTIFICATION</scope>
</reference>
<dbReference type="AlphaFoldDB" id="A0A913XX50"/>
<feature type="chain" id="PRO_5038163087" description="Metalloendopeptidase" evidence="14">
    <location>
        <begin position="21"/>
        <end position="422"/>
    </location>
</feature>
<dbReference type="GO" id="GO:0008270">
    <property type="term" value="F:zinc ion binding"/>
    <property type="evidence" value="ECO:0007669"/>
    <property type="project" value="UniProtKB-UniRule"/>
</dbReference>
<dbReference type="PRINTS" id="PR00480">
    <property type="entry name" value="ASTACIN"/>
</dbReference>
<dbReference type="GO" id="GO:0006508">
    <property type="term" value="P:proteolysis"/>
    <property type="evidence" value="ECO:0007669"/>
    <property type="project" value="UniProtKB-KW"/>
</dbReference>
<evidence type="ECO:0000256" key="2">
    <source>
        <dbReference type="ARBA" id="ARBA00022656"/>
    </source>
</evidence>
<protein>
    <recommendedName>
        <fullName evidence="14">Metalloendopeptidase</fullName>
        <ecNumber evidence="14">3.4.24.-</ecNumber>
    </recommendedName>
</protein>
<dbReference type="Gene3D" id="1.10.10.1940">
    <property type="match status" value="1"/>
</dbReference>
<dbReference type="InterPro" id="IPR003582">
    <property type="entry name" value="ShKT_dom"/>
</dbReference>